<reference evidence="3" key="1">
    <citation type="submission" date="2022-07" db="EMBL/GenBank/DDBJ databases">
        <title>Fungi with potential for degradation of polypropylene.</title>
        <authorList>
            <person name="Gostincar C."/>
        </authorList>
    </citation>
    <scope>NUCLEOTIDE SEQUENCE</scope>
    <source>
        <strain evidence="3">EXF-13308</strain>
    </source>
</reference>
<organism evidence="3 4">
    <name type="scientific">Pleurostoma richardsiae</name>
    <dbReference type="NCBI Taxonomy" id="41990"/>
    <lineage>
        <taxon>Eukaryota</taxon>
        <taxon>Fungi</taxon>
        <taxon>Dikarya</taxon>
        <taxon>Ascomycota</taxon>
        <taxon>Pezizomycotina</taxon>
        <taxon>Sordariomycetes</taxon>
        <taxon>Sordariomycetidae</taxon>
        <taxon>Calosphaeriales</taxon>
        <taxon>Pleurostomataceae</taxon>
        <taxon>Pleurostoma</taxon>
    </lineage>
</organism>
<evidence type="ECO:0000256" key="2">
    <source>
        <dbReference type="ARBA" id="ARBA00023002"/>
    </source>
</evidence>
<accession>A0AA38R5I1</accession>
<dbReference type="EMBL" id="JANBVO010000032">
    <property type="protein sequence ID" value="KAJ9137893.1"/>
    <property type="molecule type" value="Genomic_DNA"/>
</dbReference>
<dbReference type="PANTHER" id="PTHR24320:SF274">
    <property type="entry name" value="CHAIN DEHYDROGENASE, PUTATIVE (AFU_ORTHOLOGUE AFUA_4G00440)-RELATED"/>
    <property type="match status" value="1"/>
</dbReference>
<dbReference type="Proteomes" id="UP001174694">
    <property type="component" value="Unassembled WGS sequence"/>
</dbReference>
<dbReference type="Gene3D" id="3.40.50.720">
    <property type="entry name" value="NAD(P)-binding Rossmann-like Domain"/>
    <property type="match status" value="1"/>
</dbReference>
<keyword evidence="4" id="KW-1185">Reference proteome</keyword>
<evidence type="ECO:0000313" key="3">
    <source>
        <dbReference type="EMBL" id="KAJ9137893.1"/>
    </source>
</evidence>
<dbReference type="Pfam" id="PF00106">
    <property type="entry name" value="adh_short"/>
    <property type="match status" value="1"/>
</dbReference>
<evidence type="ECO:0000256" key="1">
    <source>
        <dbReference type="ARBA" id="ARBA00006484"/>
    </source>
</evidence>
<evidence type="ECO:0000313" key="4">
    <source>
        <dbReference type="Proteomes" id="UP001174694"/>
    </source>
</evidence>
<dbReference type="AlphaFoldDB" id="A0AA38R5I1"/>
<protein>
    <submittedName>
        <fullName evidence="3">Short-chain dehydrogenase</fullName>
    </submittedName>
</protein>
<comment type="caution">
    <text evidence="3">The sequence shown here is derived from an EMBL/GenBank/DDBJ whole genome shotgun (WGS) entry which is preliminary data.</text>
</comment>
<dbReference type="PANTHER" id="PTHR24320">
    <property type="entry name" value="RETINOL DEHYDROGENASE"/>
    <property type="match status" value="1"/>
</dbReference>
<dbReference type="GO" id="GO:0016491">
    <property type="term" value="F:oxidoreductase activity"/>
    <property type="evidence" value="ECO:0007669"/>
    <property type="project" value="UniProtKB-KW"/>
</dbReference>
<name>A0AA38R5I1_9PEZI</name>
<keyword evidence="2" id="KW-0560">Oxidoreductase</keyword>
<dbReference type="PRINTS" id="PR00081">
    <property type="entry name" value="GDHRDH"/>
</dbReference>
<sequence>MGRFFITGSSDGLGSLTAKRLVAQGHKVVLHARSEQRAADAAAACPGAEAVLVADLSSINETKKLAAEADKLGPYDGVMHNAGLYLGYEKVPGRSGLPSLFTVNTVAPYVLTCLMSKPRRLVFVSSGLHRAGQPRLDDLPGSGYNDSKLQDIMLARAFARRWPGVESNAVDPGWVPTKMGGSGATGKLDDAVDTFVMATLGEGAASGKTGTYFARSRVDKHASVADDIGLQERLLEELGKISGVSVPE</sequence>
<dbReference type="InterPro" id="IPR036291">
    <property type="entry name" value="NAD(P)-bd_dom_sf"/>
</dbReference>
<comment type="similarity">
    <text evidence="1">Belongs to the short-chain dehydrogenases/reductases (SDR) family.</text>
</comment>
<gene>
    <name evidence="3" type="ORF">NKR23_g8798</name>
</gene>
<proteinExistence type="inferred from homology"/>
<dbReference type="SUPFAM" id="SSF51735">
    <property type="entry name" value="NAD(P)-binding Rossmann-fold domains"/>
    <property type="match status" value="1"/>
</dbReference>
<dbReference type="InterPro" id="IPR002347">
    <property type="entry name" value="SDR_fam"/>
</dbReference>